<dbReference type="PANTHER" id="PTHR14136:SF17">
    <property type="entry name" value="BTB_POZ DOMAIN-CONTAINING PROTEIN KCTD9"/>
    <property type="match status" value="1"/>
</dbReference>
<dbReference type="InterPro" id="IPR000157">
    <property type="entry name" value="TIR_dom"/>
</dbReference>
<reference evidence="2 3" key="1">
    <citation type="submission" date="2016-01" db="EMBL/GenBank/DDBJ databases">
        <title>Mycobacterium immunogenum strain CD11_6 genome sequencing and assembly.</title>
        <authorList>
            <person name="Kaur G."/>
            <person name="Nair G.R."/>
            <person name="Mayilraj S."/>
        </authorList>
    </citation>
    <scope>NUCLEOTIDE SEQUENCE [LARGE SCALE GENOMIC DNA]</scope>
    <source>
        <strain evidence="2 3">CD11-6</strain>
    </source>
</reference>
<dbReference type="PROSITE" id="PS50104">
    <property type="entry name" value="TIR"/>
    <property type="match status" value="1"/>
</dbReference>
<sequence>MTTDDEFERMQLSRSEVEDELARAKTEERVPRITGHATGVNLSGINFSSGYENESGHRGEYLGFDLRHANLRESNLEACDFAGANLRGADMTGANLRGANFYNALFQAAYLDYADASEGNFVAAEFNETSMRESVFRNARFGSGSFIATDLSSAIDLITALHRGPSAIDTSSLQLTCSGLEGQPEYVVDDMFKFLSATGLHDDLSAVVRTWVGQPIEYYSVFISHSSLDKTFARKLYRDLQGLGVKCWMDEKNILPGDSILDSIDQGIKVHDRVILVCSQNSLGRKTGWWVDEEIERALAKERELRRAGEKFGVLVPVTIDNYVFDGWNSGFQATVLQKNVGDFKNHQDVQSYAETLDKLAQALNRRRDI</sequence>
<dbReference type="GO" id="GO:0007165">
    <property type="term" value="P:signal transduction"/>
    <property type="evidence" value="ECO:0007669"/>
    <property type="project" value="InterPro"/>
</dbReference>
<dbReference type="RefSeq" id="WP_064628484.1">
    <property type="nucleotide sequence ID" value="NZ_LQYE01000004.1"/>
</dbReference>
<dbReference type="InterPro" id="IPR001646">
    <property type="entry name" value="5peptide_repeat"/>
</dbReference>
<dbReference type="AlphaFoldDB" id="A0A179VCS8"/>
<gene>
    <name evidence="2" type="ORF">AWB85_20075</name>
</gene>
<dbReference type="Gene3D" id="3.40.50.10140">
    <property type="entry name" value="Toll/interleukin-1 receptor homology (TIR) domain"/>
    <property type="match status" value="1"/>
</dbReference>
<dbReference type="Gene3D" id="2.160.20.80">
    <property type="entry name" value="E3 ubiquitin-protein ligase SopA"/>
    <property type="match status" value="1"/>
</dbReference>
<dbReference type="Pfam" id="PF00805">
    <property type="entry name" value="Pentapeptide"/>
    <property type="match status" value="2"/>
</dbReference>
<evidence type="ECO:0000259" key="1">
    <source>
        <dbReference type="PROSITE" id="PS50104"/>
    </source>
</evidence>
<comment type="caution">
    <text evidence="2">The sequence shown here is derived from an EMBL/GenBank/DDBJ whole genome shotgun (WGS) entry which is preliminary data.</text>
</comment>
<accession>A0A179VCS8</accession>
<dbReference type="InterPro" id="IPR035897">
    <property type="entry name" value="Toll_tir_struct_dom_sf"/>
</dbReference>
<proteinExistence type="predicted"/>
<evidence type="ECO:0000313" key="2">
    <source>
        <dbReference type="EMBL" id="OAT69689.1"/>
    </source>
</evidence>
<protein>
    <recommendedName>
        <fullName evidence="1">TIR domain-containing protein</fullName>
    </recommendedName>
</protein>
<dbReference type="Proteomes" id="UP000186919">
    <property type="component" value="Unassembled WGS sequence"/>
</dbReference>
<evidence type="ECO:0000313" key="3">
    <source>
        <dbReference type="Proteomes" id="UP000186919"/>
    </source>
</evidence>
<feature type="domain" description="TIR" evidence="1">
    <location>
        <begin position="217"/>
        <end position="357"/>
    </location>
</feature>
<name>A0A179VCS8_9MYCO</name>
<organism evidence="2 3">
    <name type="scientific">Mycobacteroides immunogenum</name>
    <dbReference type="NCBI Taxonomy" id="83262"/>
    <lineage>
        <taxon>Bacteria</taxon>
        <taxon>Bacillati</taxon>
        <taxon>Actinomycetota</taxon>
        <taxon>Actinomycetes</taxon>
        <taxon>Mycobacteriales</taxon>
        <taxon>Mycobacteriaceae</taxon>
        <taxon>Mycobacteroides</taxon>
    </lineage>
</organism>
<dbReference type="SUPFAM" id="SSF141571">
    <property type="entry name" value="Pentapeptide repeat-like"/>
    <property type="match status" value="1"/>
</dbReference>
<dbReference type="InterPro" id="IPR051082">
    <property type="entry name" value="Pentapeptide-BTB/POZ_domain"/>
</dbReference>
<dbReference type="SUPFAM" id="SSF52200">
    <property type="entry name" value="Toll/Interleukin receptor TIR domain"/>
    <property type="match status" value="1"/>
</dbReference>
<dbReference type="EMBL" id="LQYE01000004">
    <property type="protein sequence ID" value="OAT69689.1"/>
    <property type="molecule type" value="Genomic_DNA"/>
</dbReference>
<dbReference type="Pfam" id="PF13676">
    <property type="entry name" value="TIR_2"/>
    <property type="match status" value="1"/>
</dbReference>
<dbReference type="PANTHER" id="PTHR14136">
    <property type="entry name" value="BTB_POZ DOMAIN-CONTAINING PROTEIN KCTD9"/>
    <property type="match status" value="1"/>
</dbReference>